<keyword evidence="2" id="KW-1185">Reference proteome</keyword>
<organism evidence="1 2">
    <name type="scientific">Haloterrigena jeotgali icosahedral virus 1</name>
    <dbReference type="NCBI Taxonomy" id="2766528"/>
    <lineage>
        <taxon>Viruses</taxon>
        <taxon>Singelaviria</taxon>
        <taxon>Helvetiavirae</taxon>
        <taxon>Dividoviricota</taxon>
        <taxon>Laserviricetes</taxon>
        <taxon>Halopanivirales</taxon>
        <taxon>Simuloviridae</taxon>
        <taxon>Yingchengvirus</taxon>
        <taxon>Yingchengvirus koreaense</taxon>
        <taxon>Yingchengvirus HJIV1</taxon>
    </lineage>
</organism>
<dbReference type="InterPro" id="IPR055810">
    <property type="entry name" value="DUF7386"/>
</dbReference>
<name>A0A7G2JV14_9VIRU</name>
<evidence type="ECO:0000313" key="1">
    <source>
        <dbReference type="EMBL" id="DAC85290.1"/>
    </source>
</evidence>
<dbReference type="Proteomes" id="UP000516087">
    <property type="component" value="Segment"/>
</dbReference>
<protein>
    <submittedName>
        <fullName evidence="1">Uncharacterized protein</fullName>
    </submittedName>
</protein>
<accession>A0A7G2JV14</accession>
<proteinExistence type="predicted"/>
<gene>
    <name evidence="1" type="ORF">HJIV1gp12</name>
</gene>
<evidence type="ECO:0000313" key="2">
    <source>
        <dbReference type="Proteomes" id="UP000516087"/>
    </source>
</evidence>
<dbReference type="EMBL" id="BK013338">
    <property type="protein sequence ID" value="DAC85290.1"/>
    <property type="molecule type" value="Genomic_DNA"/>
</dbReference>
<dbReference type="Pfam" id="PF24111">
    <property type="entry name" value="DUF7386"/>
    <property type="match status" value="1"/>
</dbReference>
<reference evidence="1 2" key="1">
    <citation type="journal article" date="2020" name="J. Virol.">
        <title>ORF4 of the Temperate Archaeal Virus SNJ1 Governs the Lysis-Lysogeny Switch and Superinfection Immunity.</title>
        <authorList>
            <person name="Chen B."/>
            <person name="Chen Z."/>
            <person name="Wang Y."/>
            <person name="Gong H."/>
            <person name="Sima L."/>
            <person name="Wang J."/>
            <person name="Ouyang S."/>
            <person name="Gan W."/>
            <person name="Krupovic M."/>
            <person name="Chen X."/>
            <person name="Du S."/>
        </authorList>
    </citation>
    <scope>NUCLEOTIDE SEQUENCE [LARGE SCALE GENOMIC DNA]</scope>
    <source>
        <strain evidence="1">A29</strain>
    </source>
</reference>
<sequence>MATKRTTLRLSDERKRLLEQAEKIVRDGPEDEPPTSDVIDAALTHLIESEQNIDAAREEHPPHVIQDIANTSVVGLRYRTRIESKWR</sequence>